<dbReference type="InterPro" id="IPR024079">
    <property type="entry name" value="MetalloPept_cat_dom_sf"/>
</dbReference>
<dbReference type="InterPro" id="IPR001506">
    <property type="entry name" value="Peptidase_M12A"/>
</dbReference>
<dbReference type="EMBL" id="JAHQIW010005219">
    <property type="protein sequence ID" value="KAJ1365281.1"/>
    <property type="molecule type" value="Genomic_DNA"/>
</dbReference>
<dbReference type="Gene3D" id="3.40.390.10">
    <property type="entry name" value="Collagenase (Catalytic Domain)"/>
    <property type="match status" value="1"/>
</dbReference>
<evidence type="ECO:0000313" key="4">
    <source>
        <dbReference type="Proteomes" id="UP001196413"/>
    </source>
</evidence>
<dbReference type="Proteomes" id="UP001196413">
    <property type="component" value="Unassembled WGS sequence"/>
</dbReference>
<name>A0AAD5NAU2_PARTN</name>
<feature type="domain" description="Peptidase M12A" evidence="2">
    <location>
        <begin position="1"/>
        <end position="70"/>
    </location>
</feature>
<gene>
    <name evidence="3" type="ORF">KIN20_025536</name>
</gene>
<evidence type="ECO:0000313" key="3">
    <source>
        <dbReference type="EMBL" id="KAJ1365281.1"/>
    </source>
</evidence>
<organism evidence="3 4">
    <name type="scientific">Parelaphostrongylus tenuis</name>
    <name type="common">Meningeal worm</name>
    <dbReference type="NCBI Taxonomy" id="148309"/>
    <lineage>
        <taxon>Eukaryota</taxon>
        <taxon>Metazoa</taxon>
        <taxon>Ecdysozoa</taxon>
        <taxon>Nematoda</taxon>
        <taxon>Chromadorea</taxon>
        <taxon>Rhabditida</taxon>
        <taxon>Rhabditina</taxon>
        <taxon>Rhabditomorpha</taxon>
        <taxon>Strongyloidea</taxon>
        <taxon>Metastrongylidae</taxon>
        <taxon>Parelaphostrongylus</taxon>
    </lineage>
</organism>
<dbReference type="PANTHER" id="PTHR10127">
    <property type="entry name" value="DISCOIDIN, CUB, EGF, LAMININ , AND ZINC METALLOPROTEASE DOMAIN CONTAINING"/>
    <property type="match status" value="1"/>
</dbReference>
<dbReference type="AlphaFoldDB" id="A0AAD5NAU2"/>
<evidence type="ECO:0000256" key="1">
    <source>
        <dbReference type="PROSITE-ProRule" id="PRU01211"/>
    </source>
</evidence>
<comment type="caution">
    <text evidence="1">Lacks conserved residue(s) required for the propagation of feature annotation.</text>
</comment>
<dbReference type="SUPFAM" id="SSF55486">
    <property type="entry name" value="Metalloproteases ('zincins'), catalytic domain"/>
    <property type="match status" value="1"/>
</dbReference>
<reference evidence="3" key="1">
    <citation type="submission" date="2021-06" db="EMBL/GenBank/DDBJ databases">
        <title>Parelaphostrongylus tenuis whole genome reference sequence.</title>
        <authorList>
            <person name="Garwood T.J."/>
            <person name="Larsen P.A."/>
            <person name="Fountain-Jones N.M."/>
            <person name="Garbe J.R."/>
            <person name="Macchietto M.G."/>
            <person name="Kania S.A."/>
            <person name="Gerhold R.W."/>
            <person name="Richards J.E."/>
            <person name="Wolf T.M."/>
        </authorList>
    </citation>
    <scope>NUCLEOTIDE SEQUENCE</scope>
    <source>
        <strain evidence="3">MNPRO001-30</strain>
        <tissue evidence="3">Meninges</tissue>
    </source>
</reference>
<dbReference type="PROSITE" id="PS51864">
    <property type="entry name" value="ASTACIN"/>
    <property type="match status" value="1"/>
</dbReference>
<proteinExistence type="predicted"/>
<dbReference type="PANTHER" id="PTHR10127:SF880">
    <property type="entry name" value="ZINC METALLOPROTEINASE NAS-5"/>
    <property type="match status" value="1"/>
</dbReference>
<dbReference type="Pfam" id="PF01400">
    <property type="entry name" value="Astacin"/>
    <property type="match status" value="1"/>
</dbReference>
<dbReference type="GO" id="GO:0006508">
    <property type="term" value="P:proteolysis"/>
    <property type="evidence" value="ECO:0007669"/>
    <property type="project" value="InterPro"/>
</dbReference>
<evidence type="ECO:0000259" key="2">
    <source>
        <dbReference type="PROSITE" id="PS51864"/>
    </source>
</evidence>
<comment type="caution">
    <text evidence="3">The sequence shown here is derived from an EMBL/GenBank/DDBJ whole genome shotgun (WGS) entry which is preliminary data.</text>
</comment>
<keyword evidence="4" id="KW-1185">Reference proteome</keyword>
<dbReference type="GO" id="GO:0004222">
    <property type="term" value="F:metalloendopeptidase activity"/>
    <property type="evidence" value="ECO:0007669"/>
    <property type="project" value="InterPro"/>
</dbReference>
<sequence>MIPSAHSTVYNVPYDYYSLMHYGKAMFAQPGKITIETLDSRYTDIIGTQTDASAGDYYKNVRTLQPILCRLLKKAGFLNCDYEYTNKMCCASCNAATPKDSGGPDMS</sequence>
<protein>
    <recommendedName>
        <fullName evidence="2">Peptidase M12A domain-containing protein</fullName>
    </recommendedName>
</protein>
<accession>A0AAD5NAU2</accession>